<keyword evidence="2 3" id="KW-0732">Signal</keyword>
<accession>A0AAF0AJ96</accession>
<proteinExistence type="inferred from homology"/>
<dbReference type="Proteomes" id="UP001212189">
    <property type="component" value="Chromosome"/>
</dbReference>
<feature type="chain" id="PRO_5042283130" evidence="3">
    <location>
        <begin position="28"/>
        <end position="252"/>
    </location>
</feature>
<feature type="signal peptide" evidence="3">
    <location>
        <begin position="1"/>
        <end position="27"/>
    </location>
</feature>
<evidence type="ECO:0000313" key="5">
    <source>
        <dbReference type="EMBL" id="WBE25240.1"/>
    </source>
</evidence>
<evidence type="ECO:0000256" key="2">
    <source>
        <dbReference type="ARBA" id="ARBA00022729"/>
    </source>
</evidence>
<dbReference type="Gene3D" id="3.40.190.10">
    <property type="entry name" value="Periplasmic binding protein-like II"/>
    <property type="match status" value="2"/>
</dbReference>
<feature type="domain" description="Solute-binding protein family 3/N-terminal" evidence="4">
    <location>
        <begin position="32"/>
        <end position="244"/>
    </location>
</feature>
<protein>
    <submittedName>
        <fullName evidence="5">Transporter substrate-binding domain-containing protein</fullName>
    </submittedName>
</protein>
<evidence type="ECO:0000256" key="1">
    <source>
        <dbReference type="ARBA" id="ARBA00010333"/>
    </source>
</evidence>
<evidence type="ECO:0000256" key="3">
    <source>
        <dbReference type="SAM" id="SignalP"/>
    </source>
</evidence>
<gene>
    <name evidence="5" type="ORF">O6P33_12990</name>
</gene>
<dbReference type="InterPro" id="IPR001638">
    <property type="entry name" value="Solute-binding_3/MltF_N"/>
</dbReference>
<dbReference type="AlphaFoldDB" id="A0AAF0AJ96"/>
<dbReference type="RefSeq" id="WP_269818185.1">
    <property type="nucleotide sequence ID" value="NZ_CP114976.1"/>
</dbReference>
<dbReference type="PANTHER" id="PTHR35936:SF6">
    <property type="entry name" value="AMINO ACID ABC TRANSPORTER SUBSTRATE-BINDING PAAT FAMILY PROTEIN"/>
    <property type="match status" value="1"/>
</dbReference>
<name>A0AAF0AJ96_9GAMM</name>
<dbReference type="SMART" id="SM00062">
    <property type="entry name" value="PBPb"/>
    <property type="match status" value="1"/>
</dbReference>
<dbReference type="PANTHER" id="PTHR35936">
    <property type="entry name" value="MEMBRANE-BOUND LYTIC MUREIN TRANSGLYCOSYLASE F"/>
    <property type="match status" value="1"/>
</dbReference>
<dbReference type="SUPFAM" id="SSF53850">
    <property type="entry name" value="Periplasmic binding protein-like II"/>
    <property type="match status" value="1"/>
</dbReference>
<keyword evidence="6" id="KW-1185">Reference proteome</keyword>
<dbReference type="EMBL" id="CP114976">
    <property type="protein sequence ID" value="WBE25240.1"/>
    <property type="molecule type" value="Genomic_DNA"/>
</dbReference>
<comment type="similarity">
    <text evidence="1">Belongs to the bacterial solute-binding protein 3 family.</text>
</comment>
<organism evidence="5 6">
    <name type="scientific">Denitrificimonas caeni</name>
    <dbReference type="NCBI Taxonomy" id="521720"/>
    <lineage>
        <taxon>Bacteria</taxon>
        <taxon>Pseudomonadati</taxon>
        <taxon>Pseudomonadota</taxon>
        <taxon>Gammaproteobacteria</taxon>
        <taxon>Pseudomonadales</taxon>
        <taxon>Pseudomonadaceae</taxon>
        <taxon>Denitrificimonas</taxon>
    </lineage>
</organism>
<evidence type="ECO:0000259" key="4">
    <source>
        <dbReference type="SMART" id="SM00062"/>
    </source>
</evidence>
<sequence length="252" mass="27869">MNRDPTMSYLRTLLLSIGLLCTLTLSAEPQPTVTVGYYEFPPLSYTDANGKPQGSGIKLAESMLTELGYNIVFKGLPSARLYAQLIAGEVDLWPGSLGKQELAGHVLESSIYINEATLALFHHPHSPTPQLPDDLQGKKIILISGYSYWPPVTEWLADPKLNITTVRTSKHEAAIAMLLRKRGDYLLNYITPMQETQQQLGMTEIKLPYVSINSMPLTFIISKKSPYASQLLKGLEEASDLASPHPLTEQTP</sequence>
<dbReference type="Pfam" id="PF00497">
    <property type="entry name" value="SBP_bac_3"/>
    <property type="match status" value="1"/>
</dbReference>
<reference evidence="5 6" key="1">
    <citation type="submission" date="2022-12" db="EMBL/GenBank/DDBJ databases">
        <title>Coexistence and Characterization of a Novel Tigecycline Resistance gene tet(X) variant and blaNDM-1 in a Pseudomonas caeni Isolate of Chicken Origin.</title>
        <authorList>
            <person name="Lu X."/>
            <person name="Zhang L."/>
            <person name="Li R."/>
            <person name="Wang Z."/>
        </authorList>
    </citation>
    <scope>NUCLEOTIDE SEQUENCE [LARGE SCALE GENOMIC DNA]</scope>
    <source>
        <strain evidence="5 6">CE14</strain>
    </source>
</reference>
<evidence type="ECO:0000313" key="6">
    <source>
        <dbReference type="Proteomes" id="UP001212189"/>
    </source>
</evidence>
<dbReference type="KEGG" id="dce:O6P33_12990"/>